<evidence type="ECO:0000259" key="8">
    <source>
        <dbReference type="Pfam" id="PF00884"/>
    </source>
</evidence>
<comment type="similarity">
    <text evidence="2">Belongs to the sulfatase family.</text>
</comment>
<dbReference type="PANTHER" id="PTHR42693:SF42">
    <property type="entry name" value="ARYLSULFATASE G"/>
    <property type="match status" value="1"/>
</dbReference>
<evidence type="ECO:0000256" key="6">
    <source>
        <dbReference type="ARBA" id="ARBA00022837"/>
    </source>
</evidence>
<proteinExistence type="inferred from homology"/>
<dbReference type="GO" id="GO:0046872">
    <property type="term" value="F:metal ion binding"/>
    <property type="evidence" value="ECO:0007669"/>
    <property type="project" value="UniProtKB-KW"/>
</dbReference>
<protein>
    <submittedName>
        <fullName evidence="9">Arylsulfatase A</fullName>
    </submittedName>
</protein>
<keyword evidence="5" id="KW-0378">Hydrolase</keyword>
<evidence type="ECO:0000256" key="1">
    <source>
        <dbReference type="ARBA" id="ARBA00001913"/>
    </source>
</evidence>
<evidence type="ECO:0000256" key="5">
    <source>
        <dbReference type="ARBA" id="ARBA00022801"/>
    </source>
</evidence>
<dbReference type="CDD" id="cd16155">
    <property type="entry name" value="sulfatase_like"/>
    <property type="match status" value="1"/>
</dbReference>
<evidence type="ECO:0000256" key="4">
    <source>
        <dbReference type="ARBA" id="ARBA00022729"/>
    </source>
</evidence>
<keyword evidence="3" id="KW-0479">Metal-binding</keyword>
<feature type="region of interest" description="Disordered" evidence="7">
    <location>
        <begin position="191"/>
        <end position="211"/>
    </location>
</feature>
<dbReference type="EMBL" id="FRAA01000007">
    <property type="protein sequence ID" value="SHK67771.1"/>
    <property type="molecule type" value="Genomic_DNA"/>
</dbReference>
<reference evidence="10" key="1">
    <citation type="submission" date="2016-11" db="EMBL/GenBank/DDBJ databases">
        <authorList>
            <person name="Varghese N."/>
            <person name="Submissions S."/>
        </authorList>
    </citation>
    <scope>NUCLEOTIDE SEQUENCE [LARGE SCALE GENOMIC DNA]</scope>
    <source>
        <strain evidence="10">DSM 26134</strain>
    </source>
</reference>
<dbReference type="STRING" id="156994.SAMN04488028_10792"/>
<evidence type="ECO:0000256" key="7">
    <source>
        <dbReference type="SAM" id="MobiDB-lite"/>
    </source>
</evidence>
<feature type="domain" description="Sulfatase N-terminal" evidence="8">
    <location>
        <begin position="34"/>
        <end position="396"/>
    </location>
</feature>
<dbReference type="SUPFAM" id="SSF53649">
    <property type="entry name" value="Alkaline phosphatase-like"/>
    <property type="match status" value="1"/>
</dbReference>
<sequence length="520" mass="59003">MRRRTTFLSIAVLWAVSHLVMAKGMKNHMKGKKPNVLVIYTDDHRYSGVHALGGMAVQTPHMDQLAHEGVIFDKAYLMGAFSGATCIPSRAMLLTGRQLFTLQGQGHQIPESHTTMGQTFGAAGYETYMVGKWHQDNASLARSFDGGATVMGRGVYLTDHFRMPLWDWQADGDYTRDNAYLLTYDEDDNEIRRPLNKDDKKGPTGTEIDGPHTSEIFAREAVQYIEDYQSRKPWMMYLAFHAPHDPRQATQEYRDMYPPETVALTPSYMPQHPFDNGHIFLRDEALASWPRTEQIARQQLADYYAIISHLDTQIGKVIQALKESGQYENTLIVLAGDSGLGVGNHGLLGKQNIYDEDGVHIPLIFSGGALQQKAQRSDALCYTHDIFPTICELAGVAPPESANGQSMAAVIAGAKKQIRDYTYHAYRQHQRAYREGDYKLIEYVRAPDWTKKEGEFEAGSRVTQLFNVSADPWETQDLSPFPEHRERVSQMREKLKQKAIELGDNKESVNIKYDYWDYFD</sequence>
<gene>
    <name evidence="9" type="ORF">SAMN04488028_10792</name>
</gene>
<name>A0A1M6UF40_REIAG</name>
<dbReference type="InterPro" id="IPR050738">
    <property type="entry name" value="Sulfatase"/>
</dbReference>
<dbReference type="Gene3D" id="3.40.720.10">
    <property type="entry name" value="Alkaline Phosphatase, subunit A"/>
    <property type="match status" value="1"/>
</dbReference>
<evidence type="ECO:0000313" key="10">
    <source>
        <dbReference type="Proteomes" id="UP000184474"/>
    </source>
</evidence>
<dbReference type="AlphaFoldDB" id="A0A1M6UF40"/>
<organism evidence="9 10">
    <name type="scientific">Reichenbachiella agariperforans</name>
    <dbReference type="NCBI Taxonomy" id="156994"/>
    <lineage>
        <taxon>Bacteria</taxon>
        <taxon>Pseudomonadati</taxon>
        <taxon>Bacteroidota</taxon>
        <taxon>Cytophagia</taxon>
        <taxon>Cytophagales</taxon>
        <taxon>Reichenbachiellaceae</taxon>
        <taxon>Reichenbachiella</taxon>
    </lineage>
</organism>
<dbReference type="Pfam" id="PF00884">
    <property type="entry name" value="Sulfatase"/>
    <property type="match status" value="1"/>
</dbReference>
<dbReference type="InterPro" id="IPR017850">
    <property type="entry name" value="Alkaline_phosphatase_core_sf"/>
</dbReference>
<comment type="cofactor">
    <cofactor evidence="1">
        <name>Ca(2+)</name>
        <dbReference type="ChEBI" id="CHEBI:29108"/>
    </cofactor>
</comment>
<accession>A0A1M6UF40</accession>
<keyword evidence="4" id="KW-0732">Signal</keyword>
<dbReference type="InterPro" id="IPR024607">
    <property type="entry name" value="Sulfatase_CS"/>
</dbReference>
<dbReference type="InterPro" id="IPR000917">
    <property type="entry name" value="Sulfatase_N"/>
</dbReference>
<dbReference type="GO" id="GO:0004065">
    <property type="term" value="F:arylsulfatase activity"/>
    <property type="evidence" value="ECO:0007669"/>
    <property type="project" value="TreeGrafter"/>
</dbReference>
<evidence type="ECO:0000256" key="3">
    <source>
        <dbReference type="ARBA" id="ARBA00022723"/>
    </source>
</evidence>
<dbReference type="RefSeq" id="WP_073124256.1">
    <property type="nucleotide sequence ID" value="NZ_FRAA01000007.1"/>
</dbReference>
<evidence type="ECO:0000313" key="9">
    <source>
        <dbReference type="EMBL" id="SHK67771.1"/>
    </source>
</evidence>
<dbReference type="PROSITE" id="PS00149">
    <property type="entry name" value="SULFATASE_2"/>
    <property type="match status" value="1"/>
</dbReference>
<dbReference type="Proteomes" id="UP000184474">
    <property type="component" value="Unassembled WGS sequence"/>
</dbReference>
<keyword evidence="10" id="KW-1185">Reference proteome</keyword>
<keyword evidence="6" id="KW-0106">Calcium</keyword>
<evidence type="ECO:0000256" key="2">
    <source>
        <dbReference type="ARBA" id="ARBA00008779"/>
    </source>
</evidence>
<dbReference type="PANTHER" id="PTHR42693">
    <property type="entry name" value="ARYLSULFATASE FAMILY MEMBER"/>
    <property type="match status" value="1"/>
</dbReference>
<feature type="compositionally biased region" description="Basic and acidic residues" evidence="7">
    <location>
        <begin position="191"/>
        <end position="202"/>
    </location>
</feature>